<feature type="domain" description="ABC transmembrane type-1" evidence="8">
    <location>
        <begin position="94"/>
        <end position="291"/>
    </location>
</feature>
<dbReference type="EMBL" id="CP162599">
    <property type="protein sequence ID" value="XDK33504.1"/>
    <property type="molecule type" value="Genomic_DNA"/>
</dbReference>
<feature type="transmembrane region" description="Helical" evidence="7">
    <location>
        <begin position="102"/>
        <end position="122"/>
    </location>
</feature>
<dbReference type="InterPro" id="IPR000515">
    <property type="entry name" value="MetI-like"/>
</dbReference>
<organism evidence="9">
    <name type="scientific">Ornithinibacillus sp. 4-3</name>
    <dbReference type="NCBI Taxonomy" id="3231488"/>
    <lineage>
        <taxon>Bacteria</taxon>
        <taxon>Bacillati</taxon>
        <taxon>Bacillota</taxon>
        <taxon>Bacilli</taxon>
        <taxon>Bacillales</taxon>
        <taxon>Bacillaceae</taxon>
        <taxon>Ornithinibacillus</taxon>
    </lineage>
</organism>
<evidence type="ECO:0000256" key="1">
    <source>
        <dbReference type="ARBA" id="ARBA00004651"/>
    </source>
</evidence>
<dbReference type="InterPro" id="IPR035906">
    <property type="entry name" value="MetI-like_sf"/>
</dbReference>
<evidence type="ECO:0000256" key="6">
    <source>
        <dbReference type="ARBA" id="ARBA00023136"/>
    </source>
</evidence>
<evidence type="ECO:0000259" key="8">
    <source>
        <dbReference type="PROSITE" id="PS50928"/>
    </source>
</evidence>
<protein>
    <submittedName>
        <fullName evidence="9">ABC transporter permease</fullName>
    </submittedName>
</protein>
<feature type="transmembrane region" description="Helical" evidence="7">
    <location>
        <begin position="272"/>
        <end position="291"/>
    </location>
</feature>
<sequence>MFSYILKRTLFSLATIFLVLVFVFVAARVTGNPAEIMYPDGMEPGQLEQYNEKYGLDKSYPEQFYSYMKNAFRGDFGQSIVERRPVTDVIIPRLGETLKLGSIALVTSIVVGILLGIFIALNRGNIIAKAINNFMSLIYAVPGFIIAIFLMLLFSFQLNILPSQGGGSVLNYIMPVICLSVGPIVSIAKHVRTGVLDTLNQEYIRTAVAKGIGRKRVIYGHAFRNALIPTLTITGMVFVDIMAGSMIIETVFSWPGIGMTLINSVLNRDFPIIQFSIVLISAVVVVVNYVLDVLYMIVDPRIGKGGNA</sequence>
<evidence type="ECO:0000256" key="2">
    <source>
        <dbReference type="ARBA" id="ARBA00022448"/>
    </source>
</evidence>
<evidence type="ECO:0000256" key="7">
    <source>
        <dbReference type="RuleBase" id="RU363032"/>
    </source>
</evidence>
<dbReference type="GO" id="GO:0071916">
    <property type="term" value="F:dipeptide transmembrane transporter activity"/>
    <property type="evidence" value="ECO:0007669"/>
    <property type="project" value="TreeGrafter"/>
</dbReference>
<evidence type="ECO:0000256" key="3">
    <source>
        <dbReference type="ARBA" id="ARBA00022475"/>
    </source>
</evidence>
<evidence type="ECO:0000256" key="4">
    <source>
        <dbReference type="ARBA" id="ARBA00022692"/>
    </source>
</evidence>
<dbReference type="PROSITE" id="PS50928">
    <property type="entry name" value="ABC_TM1"/>
    <property type="match status" value="1"/>
</dbReference>
<keyword evidence="6 7" id="KW-0472">Membrane</keyword>
<comment type="similarity">
    <text evidence="7">Belongs to the binding-protein-dependent transport system permease family.</text>
</comment>
<dbReference type="InterPro" id="IPR045621">
    <property type="entry name" value="BPD_transp_1_N"/>
</dbReference>
<accession>A0AB39HMT8</accession>
<evidence type="ECO:0000256" key="5">
    <source>
        <dbReference type="ARBA" id="ARBA00022989"/>
    </source>
</evidence>
<proteinExistence type="inferred from homology"/>
<keyword evidence="3" id="KW-1003">Cell membrane</keyword>
<dbReference type="RefSeq" id="WP_368654182.1">
    <property type="nucleotide sequence ID" value="NZ_CP162599.1"/>
</dbReference>
<dbReference type="GO" id="GO:0005886">
    <property type="term" value="C:plasma membrane"/>
    <property type="evidence" value="ECO:0007669"/>
    <property type="project" value="UniProtKB-SubCell"/>
</dbReference>
<gene>
    <name evidence="9" type="ORF">AB4Y30_03860</name>
</gene>
<dbReference type="SUPFAM" id="SSF161098">
    <property type="entry name" value="MetI-like"/>
    <property type="match status" value="1"/>
</dbReference>
<dbReference type="Gene3D" id="1.10.3720.10">
    <property type="entry name" value="MetI-like"/>
    <property type="match status" value="1"/>
</dbReference>
<keyword evidence="5 7" id="KW-1133">Transmembrane helix</keyword>
<name>A0AB39HMT8_9BACI</name>
<keyword evidence="4 7" id="KW-0812">Transmembrane</keyword>
<dbReference type="Pfam" id="PF19300">
    <property type="entry name" value="BPD_transp_1_N"/>
    <property type="match status" value="1"/>
</dbReference>
<dbReference type="PANTHER" id="PTHR43163:SF6">
    <property type="entry name" value="DIPEPTIDE TRANSPORT SYSTEM PERMEASE PROTEIN DPPB-RELATED"/>
    <property type="match status" value="1"/>
</dbReference>
<keyword evidence="2 7" id="KW-0813">Transport</keyword>
<comment type="subcellular location">
    <subcellularLocation>
        <location evidence="1 7">Cell membrane</location>
        <topology evidence="1 7">Multi-pass membrane protein</topology>
    </subcellularLocation>
</comment>
<feature type="transmembrane region" description="Helical" evidence="7">
    <location>
        <begin position="169"/>
        <end position="188"/>
    </location>
</feature>
<dbReference type="Pfam" id="PF00528">
    <property type="entry name" value="BPD_transp_1"/>
    <property type="match status" value="1"/>
</dbReference>
<reference evidence="9" key="1">
    <citation type="submission" date="2024-07" db="EMBL/GenBank/DDBJ databases">
        <title>Halotolerant mesophilic bacterium Ornithinibacillus sp. 4-3, sp. nov., isolated from soil.</title>
        <authorList>
            <person name="Sidarenka A.V."/>
            <person name="Guliayeva D.E."/>
            <person name="Leanovich S.I."/>
            <person name="Hileuskaya K.S."/>
            <person name="Akhremchuk A.E."/>
            <person name="Sikolenko M.A."/>
            <person name="Valentovich L.N."/>
        </authorList>
    </citation>
    <scope>NUCLEOTIDE SEQUENCE</scope>
    <source>
        <strain evidence="9">4-3</strain>
    </source>
</reference>
<feature type="transmembrane region" description="Helical" evidence="7">
    <location>
        <begin position="134"/>
        <end position="157"/>
    </location>
</feature>
<dbReference type="AlphaFoldDB" id="A0AB39HMT8"/>
<dbReference type="CDD" id="cd06261">
    <property type="entry name" value="TM_PBP2"/>
    <property type="match status" value="1"/>
</dbReference>
<feature type="transmembrane region" description="Helical" evidence="7">
    <location>
        <begin position="226"/>
        <end position="252"/>
    </location>
</feature>
<evidence type="ECO:0000313" key="9">
    <source>
        <dbReference type="EMBL" id="XDK33504.1"/>
    </source>
</evidence>
<dbReference type="PANTHER" id="PTHR43163">
    <property type="entry name" value="DIPEPTIDE TRANSPORT SYSTEM PERMEASE PROTEIN DPPB-RELATED"/>
    <property type="match status" value="1"/>
</dbReference>